<dbReference type="AlphaFoldDB" id="A0A1G5XK69"/>
<evidence type="ECO:0000313" key="3">
    <source>
        <dbReference type="Proteomes" id="UP000198756"/>
    </source>
</evidence>
<keyword evidence="1" id="KW-1133">Transmembrane helix</keyword>
<proteinExistence type="predicted"/>
<evidence type="ECO:0000313" key="2">
    <source>
        <dbReference type="EMBL" id="SDA70843.1"/>
    </source>
</evidence>
<keyword evidence="1" id="KW-0472">Membrane</keyword>
<organism evidence="2 3">
    <name type="scientific">Algoriphagus alkaliphilus</name>
    <dbReference type="NCBI Taxonomy" id="279824"/>
    <lineage>
        <taxon>Bacteria</taxon>
        <taxon>Pseudomonadati</taxon>
        <taxon>Bacteroidota</taxon>
        <taxon>Cytophagia</taxon>
        <taxon>Cytophagales</taxon>
        <taxon>Cyclobacteriaceae</taxon>
        <taxon>Algoriphagus</taxon>
    </lineage>
</organism>
<dbReference type="RefSeq" id="WP_092729645.1">
    <property type="nucleotide sequence ID" value="NZ_FMXE01000011.1"/>
</dbReference>
<dbReference type="OrthoDB" id="826661at2"/>
<keyword evidence="3" id="KW-1185">Reference proteome</keyword>
<sequence length="70" mass="8160">MKYKIWNILVFIVLILTVGSFLILFRVNKVDPTLANVPYVFWTGFLVTVVIVVLTFLASRFFPHQESKKQ</sequence>
<name>A0A1G5XK69_9BACT</name>
<protein>
    <submittedName>
        <fullName evidence="2">Uncharacterized protein</fullName>
    </submittedName>
</protein>
<evidence type="ECO:0000256" key="1">
    <source>
        <dbReference type="SAM" id="Phobius"/>
    </source>
</evidence>
<dbReference type="EMBL" id="FMXE01000011">
    <property type="protein sequence ID" value="SDA70843.1"/>
    <property type="molecule type" value="Genomic_DNA"/>
</dbReference>
<accession>A0A1G5XK69</accession>
<gene>
    <name evidence="2" type="ORF">SAMN03080617_01830</name>
</gene>
<reference evidence="3" key="1">
    <citation type="submission" date="2016-10" db="EMBL/GenBank/DDBJ databases">
        <authorList>
            <person name="Varghese N."/>
            <person name="Submissions S."/>
        </authorList>
    </citation>
    <scope>NUCLEOTIDE SEQUENCE [LARGE SCALE GENOMIC DNA]</scope>
    <source>
        <strain evidence="3">DSM 22703</strain>
    </source>
</reference>
<feature type="transmembrane region" description="Helical" evidence="1">
    <location>
        <begin position="7"/>
        <end position="27"/>
    </location>
</feature>
<keyword evidence="1" id="KW-0812">Transmembrane</keyword>
<feature type="transmembrane region" description="Helical" evidence="1">
    <location>
        <begin position="39"/>
        <end position="62"/>
    </location>
</feature>
<dbReference type="Proteomes" id="UP000198756">
    <property type="component" value="Unassembled WGS sequence"/>
</dbReference>
<dbReference type="STRING" id="279824.SAMN03080617_01830"/>